<proteinExistence type="predicted"/>
<evidence type="ECO:0000256" key="1">
    <source>
        <dbReference type="ARBA" id="ARBA00004477"/>
    </source>
</evidence>
<gene>
    <name evidence="8" type="ORF">GOP47_0023429</name>
</gene>
<dbReference type="InterPro" id="IPR045064">
    <property type="entry name" value="Reticulon-like"/>
</dbReference>
<dbReference type="PANTHER" id="PTHR10994:SF193">
    <property type="entry name" value="RETICULON-LIKE PROTEIN"/>
    <property type="match status" value="1"/>
</dbReference>
<feature type="transmembrane region" description="Helical" evidence="6">
    <location>
        <begin position="114"/>
        <end position="130"/>
    </location>
</feature>
<evidence type="ECO:0000313" key="8">
    <source>
        <dbReference type="EMBL" id="KAI5060924.1"/>
    </source>
</evidence>
<evidence type="ECO:0000313" key="9">
    <source>
        <dbReference type="Proteomes" id="UP000886520"/>
    </source>
</evidence>
<comment type="caution">
    <text evidence="8">The sequence shown here is derived from an EMBL/GenBank/DDBJ whole genome shotgun (WGS) entry which is preliminary data.</text>
</comment>
<dbReference type="GO" id="GO:0005789">
    <property type="term" value="C:endoplasmic reticulum membrane"/>
    <property type="evidence" value="ECO:0007669"/>
    <property type="project" value="UniProtKB-SubCell"/>
</dbReference>
<accession>A0A9D4Z4G2</accession>
<name>A0A9D4Z4G2_ADICA</name>
<dbReference type="OrthoDB" id="567788at2759"/>
<feature type="transmembrane region" description="Helical" evidence="6">
    <location>
        <begin position="214"/>
        <end position="236"/>
    </location>
</feature>
<comment type="subcellular location">
    <subcellularLocation>
        <location evidence="1 6">Endoplasmic reticulum membrane</location>
        <topology evidence="1 6">Multi-pass membrane protein</topology>
    </subcellularLocation>
</comment>
<reference evidence="8" key="1">
    <citation type="submission" date="2021-01" db="EMBL/GenBank/DDBJ databases">
        <title>Adiantum capillus-veneris genome.</title>
        <authorList>
            <person name="Fang Y."/>
            <person name="Liao Q."/>
        </authorList>
    </citation>
    <scope>NUCLEOTIDE SEQUENCE</scope>
    <source>
        <strain evidence="8">H3</strain>
        <tissue evidence="8">Leaf</tissue>
    </source>
</reference>
<feature type="transmembrane region" description="Helical" evidence="6">
    <location>
        <begin position="136"/>
        <end position="155"/>
    </location>
</feature>
<keyword evidence="4 6" id="KW-1133">Transmembrane helix</keyword>
<organism evidence="8 9">
    <name type="scientific">Adiantum capillus-veneris</name>
    <name type="common">Maidenhair fern</name>
    <dbReference type="NCBI Taxonomy" id="13818"/>
    <lineage>
        <taxon>Eukaryota</taxon>
        <taxon>Viridiplantae</taxon>
        <taxon>Streptophyta</taxon>
        <taxon>Embryophyta</taxon>
        <taxon>Tracheophyta</taxon>
        <taxon>Polypodiopsida</taxon>
        <taxon>Polypodiidae</taxon>
        <taxon>Polypodiales</taxon>
        <taxon>Pteridineae</taxon>
        <taxon>Pteridaceae</taxon>
        <taxon>Vittarioideae</taxon>
        <taxon>Adiantum</taxon>
    </lineage>
</organism>
<dbReference type="AlphaFoldDB" id="A0A9D4Z4G2"/>
<keyword evidence="2 6" id="KW-0812">Transmembrane</keyword>
<dbReference type="InterPro" id="IPR003388">
    <property type="entry name" value="Reticulon"/>
</dbReference>
<feature type="domain" description="Reticulon" evidence="7">
    <location>
        <begin position="104"/>
        <end position="290"/>
    </location>
</feature>
<dbReference type="GO" id="GO:0009617">
    <property type="term" value="P:response to bacterium"/>
    <property type="evidence" value="ECO:0007669"/>
    <property type="project" value="InterPro"/>
</dbReference>
<keyword evidence="5 6" id="KW-0472">Membrane</keyword>
<dbReference type="Pfam" id="PF02453">
    <property type="entry name" value="Reticulon"/>
    <property type="match status" value="1"/>
</dbReference>
<sequence length="290" mass="32264">MLELEPEIQTPFNTLRRLLWILAFPSSPLAARTRRSLRLEPSLSPTLFISSSSSSSCRSRCLIHLDDLPASTPSEAVDKPPHPVKSRLFNRQRSLHELLGGGKAADTLLWKDKLMAGGILAGATIVYFILEHSGYTLLAIISNLLLATFAVLFVWSNAAVFLNRPPPPLPDLHVSEEAASSLALALRVEVNRVLAVAHDIALGKDFKQFVKVMGVLWGLSIVGGWFHFLTLVYLAVIVCHTIPVVYDTYEDQIELYAKKGYEQAQKHYKKVDETVFSKVLSSFPKLRKSD</sequence>
<keyword evidence="3 6" id="KW-0256">Endoplasmic reticulum</keyword>
<evidence type="ECO:0000256" key="5">
    <source>
        <dbReference type="ARBA" id="ARBA00023136"/>
    </source>
</evidence>
<evidence type="ECO:0000256" key="4">
    <source>
        <dbReference type="ARBA" id="ARBA00022989"/>
    </source>
</evidence>
<evidence type="ECO:0000256" key="6">
    <source>
        <dbReference type="RuleBase" id="RU363132"/>
    </source>
</evidence>
<evidence type="ECO:0000256" key="2">
    <source>
        <dbReference type="ARBA" id="ARBA00022692"/>
    </source>
</evidence>
<keyword evidence="9" id="KW-1185">Reference proteome</keyword>
<dbReference type="PANTHER" id="PTHR10994">
    <property type="entry name" value="RETICULON"/>
    <property type="match status" value="1"/>
</dbReference>
<protein>
    <recommendedName>
        <fullName evidence="6">Reticulon-like protein</fullName>
    </recommendedName>
</protein>
<dbReference type="EMBL" id="JABFUD020000023">
    <property type="protein sequence ID" value="KAI5060924.1"/>
    <property type="molecule type" value="Genomic_DNA"/>
</dbReference>
<evidence type="ECO:0000256" key="3">
    <source>
        <dbReference type="ARBA" id="ARBA00022824"/>
    </source>
</evidence>
<evidence type="ECO:0000259" key="7">
    <source>
        <dbReference type="PROSITE" id="PS50845"/>
    </source>
</evidence>
<dbReference type="Proteomes" id="UP000886520">
    <property type="component" value="Chromosome 23"/>
</dbReference>
<dbReference type="PROSITE" id="PS50845">
    <property type="entry name" value="RETICULON"/>
    <property type="match status" value="1"/>
</dbReference>